<organism evidence="2 3">
    <name type="scientific">Polystyrenella longa</name>
    <dbReference type="NCBI Taxonomy" id="2528007"/>
    <lineage>
        <taxon>Bacteria</taxon>
        <taxon>Pseudomonadati</taxon>
        <taxon>Planctomycetota</taxon>
        <taxon>Planctomycetia</taxon>
        <taxon>Planctomycetales</taxon>
        <taxon>Planctomycetaceae</taxon>
        <taxon>Polystyrenella</taxon>
    </lineage>
</organism>
<feature type="region of interest" description="Disordered" evidence="1">
    <location>
        <begin position="80"/>
        <end position="103"/>
    </location>
</feature>
<dbReference type="KEGG" id="plon:Pla110_08880"/>
<evidence type="ECO:0000256" key="1">
    <source>
        <dbReference type="SAM" id="MobiDB-lite"/>
    </source>
</evidence>
<dbReference type="EMBL" id="CP036281">
    <property type="protein sequence ID" value="QDU79183.1"/>
    <property type="molecule type" value="Genomic_DNA"/>
</dbReference>
<dbReference type="RefSeq" id="WP_144993588.1">
    <property type="nucleotide sequence ID" value="NZ_CP036281.1"/>
</dbReference>
<reference evidence="2 3" key="1">
    <citation type="submission" date="2019-02" db="EMBL/GenBank/DDBJ databases">
        <title>Deep-cultivation of Planctomycetes and their phenomic and genomic characterization uncovers novel biology.</title>
        <authorList>
            <person name="Wiegand S."/>
            <person name="Jogler M."/>
            <person name="Boedeker C."/>
            <person name="Pinto D."/>
            <person name="Vollmers J."/>
            <person name="Rivas-Marin E."/>
            <person name="Kohn T."/>
            <person name="Peeters S.H."/>
            <person name="Heuer A."/>
            <person name="Rast P."/>
            <person name="Oberbeckmann S."/>
            <person name="Bunk B."/>
            <person name="Jeske O."/>
            <person name="Meyerdierks A."/>
            <person name="Storesund J.E."/>
            <person name="Kallscheuer N."/>
            <person name="Luecker S."/>
            <person name="Lage O.M."/>
            <person name="Pohl T."/>
            <person name="Merkel B.J."/>
            <person name="Hornburger P."/>
            <person name="Mueller R.-W."/>
            <person name="Bruemmer F."/>
            <person name="Labrenz M."/>
            <person name="Spormann A.M."/>
            <person name="Op den Camp H."/>
            <person name="Overmann J."/>
            <person name="Amann R."/>
            <person name="Jetten M.S.M."/>
            <person name="Mascher T."/>
            <person name="Medema M.H."/>
            <person name="Devos D.P."/>
            <person name="Kaster A.-K."/>
            <person name="Ovreas L."/>
            <person name="Rohde M."/>
            <person name="Galperin M.Y."/>
            <person name="Jogler C."/>
        </authorList>
    </citation>
    <scope>NUCLEOTIDE SEQUENCE [LARGE SCALE GENOMIC DNA]</scope>
    <source>
        <strain evidence="2 3">Pla110</strain>
    </source>
</reference>
<feature type="compositionally biased region" description="Basic and acidic residues" evidence="1">
    <location>
        <begin position="90"/>
        <end position="103"/>
    </location>
</feature>
<proteinExistence type="predicted"/>
<protein>
    <submittedName>
        <fullName evidence="2">Chromosome partition protein Smc</fullName>
    </submittedName>
</protein>
<sequence>MTTLGKTLTVIIALLSICLMMFASAVYTAGRNWRSEANGLREQLAGANQRIARSENELANVQMDLNQKFEEANDRANKAEASVDQLQDENEQKENELVSTRQERDVSIRQSDIANQEAEFKRLEAERLRQVIAKLHTDINELSKQNRQSNDEVYNRDVEIATIKEKQSRLLFQYATLKEVLAHNNIDPDPETHKGLTAPPPSVEGLVLDTITITRNNTKLVEVSVGSDDGLALGHKMYITRPQAADGTPAQYLGEVEIIKVTPDRSVGRLVLNTKNGIIARGDNVTTKL</sequence>
<dbReference type="AlphaFoldDB" id="A0A518CIY0"/>
<accession>A0A518CIY0</accession>
<evidence type="ECO:0000313" key="2">
    <source>
        <dbReference type="EMBL" id="QDU79183.1"/>
    </source>
</evidence>
<keyword evidence="3" id="KW-1185">Reference proteome</keyword>
<gene>
    <name evidence="2" type="primary">smc_2</name>
    <name evidence="2" type="ORF">Pla110_08880</name>
</gene>
<name>A0A518CIY0_9PLAN</name>
<dbReference type="OrthoDB" id="253764at2"/>
<dbReference type="Proteomes" id="UP000317178">
    <property type="component" value="Chromosome"/>
</dbReference>
<evidence type="ECO:0000313" key="3">
    <source>
        <dbReference type="Proteomes" id="UP000317178"/>
    </source>
</evidence>
<dbReference type="SUPFAM" id="SSF57997">
    <property type="entry name" value="Tropomyosin"/>
    <property type="match status" value="1"/>
</dbReference>